<organism evidence="2 3">
    <name type="scientific">Steroidobacter denitrificans</name>
    <dbReference type="NCBI Taxonomy" id="465721"/>
    <lineage>
        <taxon>Bacteria</taxon>
        <taxon>Pseudomonadati</taxon>
        <taxon>Pseudomonadota</taxon>
        <taxon>Gammaproteobacteria</taxon>
        <taxon>Steroidobacterales</taxon>
        <taxon>Steroidobacteraceae</taxon>
        <taxon>Steroidobacter</taxon>
    </lineage>
</organism>
<keyword evidence="3" id="KW-1185">Reference proteome</keyword>
<dbReference type="GO" id="GO:0016758">
    <property type="term" value="F:hexosyltransferase activity"/>
    <property type="evidence" value="ECO:0007669"/>
    <property type="project" value="UniProtKB-ARBA"/>
</dbReference>
<dbReference type="STRING" id="465721.ACG33_10125"/>
<sequence>MSTSIPLVSVVTPFYNTDAYLADCIKSVIVQSYGNWEYILVNNKSTDRSADIAREYARTDSRIRVVETPEFLSQVQNYNFALQQISSRSAYCKIVQADDWIFPECISRMVEVGETHPSTGVISAYRLCGTQVRNVGLDCRTDFFMGRRAGRAQLLHGGNYFGSPSSVMFRAEIVRKMQPFYRENIPCEDTAACLDVLKNHDLGFIHQIGSFEREDNPSISARLRLVDPDWLLSRFILILDYGRDFLTEAEFSETFAGIRHDYFRFLARNTWLFRESAFWTYHLEGMRSSGYVFRYRSMIKPLLMEFGNMLGNPKNSIASLLARIRHRAGT</sequence>
<evidence type="ECO:0000313" key="3">
    <source>
        <dbReference type="Proteomes" id="UP000070250"/>
    </source>
</evidence>
<dbReference type="OrthoDB" id="9801954at2"/>
<dbReference type="SUPFAM" id="SSF53448">
    <property type="entry name" value="Nucleotide-diphospho-sugar transferases"/>
    <property type="match status" value="1"/>
</dbReference>
<reference evidence="2 3" key="1">
    <citation type="submission" date="2015-06" db="EMBL/GenBank/DDBJ databases">
        <title>A Comprehensive Approach to Explore the Metabolic and Phylogenetic Diversity of Bacterial Steroid Degradation in the Environment: Testosterone as an Example.</title>
        <authorList>
            <person name="Yang F.-C."/>
            <person name="Chen Y.-L."/>
            <person name="Yu C.-P."/>
            <person name="Tang S.-L."/>
            <person name="Wang P.-H."/>
            <person name="Ismail W."/>
            <person name="Wang C.-H."/>
            <person name="Yang C.-Y."/>
            <person name="Chiang Y.-R."/>
        </authorList>
    </citation>
    <scope>NUCLEOTIDE SEQUENCE [LARGE SCALE GENOMIC DNA]</scope>
    <source>
        <strain evidence="2 3">DSM 18526</strain>
    </source>
</reference>
<evidence type="ECO:0000313" key="2">
    <source>
        <dbReference type="EMBL" id="AMN47447.1"/>
    </source>
</evidence>
<accession>A0A127FAK0</accession>
<dbReference type="RefSeq" id="WP_066920894.1">
    <property type="nucleotide sequence ID" value="NZ_CP011971.1"/>
</dbReference>
<protein>
    <recommendedName>
        <fullName evidence="1">Glycosyltransferase 2-like domain-containing protein</fullName>
    </recommendedName>
</protein>
<dbReference type="PANTHER" id="PTHR22916:SF3">
    <property type="entry name" value="UDP-GLCNAC:BETAGAL BETA-1,3-N-ACETYLGLUCOSAMINYLTRANSFERASE-LIKE PROTEIN 1"/>
    <property type="match status" value="1"/>
</dbReference>
<evidence type="ECO:0000259" key="1">
    <source>
        <dbReference type="Pfam" id="PF00535"/>
    </source>
</evidence>
<dbReference type="InterPro" id="IPR029044">
    <property type="entry name" value="Nucleotide-diphossugar_trans"/>
</dbReference>
<dbReference type="Pfam" id="PF00535">
    <property type="entry name" value="Glycos_transf_2"/>
    <property type="match status" value="1"/>
</dbReference>
<dbReference type="KEGG" id="sdf:ACG33_10125"/>
<dbReference type="AlphaFoldDB" id="A0A127FAK0"/>
<dbReference type="Gene3D" id="3.90.550.10">
    <property type="entry name" value="Spore Coat Polysaccharide Biosynthesis Protein SpsA, Chain A"/>
    <property type="match status" value="1"/>
</dbReference>
<gene>
    <name evidence="2" type="ORF">ACG33_10125</name>
</gene>
<dbReference type="EMBL" id="CP011971">
    <property type="protein sequence ID" value="AMN47447.1"/>
    <property type="molecule type" value="Genomic_DNA"/>
</dbReference>
<dbReference type="InterPro" id="IPR001173">
    <property type="entry name" value="Glyco_trans_2-like"/>
</dbReference>
<proteinExistence type="predicted"/>
<dbReference type="PANTHER" id="PTHR22916">
    <property type="entry name" value="GLYCOSYLTRANSFERASE"/>
    <property type="match status" value="1"/>
</dbReference>
<dbReference type="CDD" id="cd00761">
    <property type="entry name" value="Glyco_tranf_GTA_type"/>
    <property type="match status" value="1"/>
</dbReference>
<dbReference type="Proteomes" id="UP000070250">
    <property type="component" value="Chromosome"/>
</dbReference>
<name>A0A127FAK0_STEDE</name>
<feature type="domain" description="Glycosyltransferase 2-like" evidence="1">
    <location>
        <begin position="9"/>
        <end position="176"/>
    </location>
</feature>